<gene>
    <name evidence="2" type="ORF">Bhyg_12729</name>
</gene>
<reference evidence="2" key="1">
    <citation type="submission" date="2022-07" db="EMBL/GenBank/DDBJ databases">
        <authorList>
            <person name="Trinca V."/>
            <person name="Uliana J.V.C."/>
            <person name="Torres T.T."/>
            <person name="Ward R.J."/>
            <person name="Monesi N."/>
        </authorList>
    </citation>
    <scope>NUCLEOTIDE SEQUENCE</scope>
    <source>
        <strain evidence="2">HSMRA1968</strain>
        <tissue evidence="2">Whole embryos</tissue>
    </source>
</reference>
<accession>A0A9Q0MXT8</accession>
<evidence type="ECO:0000313" key="3">
    <source>
        <dbReference type="Proteomes" id="UP001151699"/>
    </source>
</evidence>
<feature type="region of interest" description="Disordered" evidence="1">
    <location>
        <begin position="1"/>
        <end position="84"/>
    </location>
</feature>
<dbReference type="OrthoDB" id="165498at2759"/>
<feature type="compositionally biased region" description="Basic residues" evidence="1">
    <location>
        <begin position="44"/>
        <end position="55"/>
    </location>
</feature>
<comment type="caution">
    <text evidence="2">The sequence shown here is derived from an EMBL/GenBank/DDBJ whole genome shotgun (WGS) entry which is preliminary data.</text>
</comment>
<evidence type="ECO:0000313" key="2">
    <source>
        <dbReference type="EMBL" id="KAJ6639981.1"/>
    </source>
</evidence>
<name>A0A9Q0MXT8_9DIPT</name>
<feature type="compositionally biased region" description="Polar residues" evidence="1">
    <location>
        <begin position="67"/>
        <end position="76"/>
    </location>
</feature>
<keyword evidence="3" id="KW-1185">Reference proteome</keyword>
<dbReference type="AlphaFoldDB" id="A0A9Q0MXT8"/>
<feature type="compositionally biased region" description="Polar residues" evidence="1">
    <location>
        <begin position="175"/>
        <end position="185"/>
    </location>
</feature>
<sequence length="213" mass="23213">MGKSTEKRNASGLIGKNEKSEEIIKQNCDSGETDINMGSNVSRHSGKGLSGRRTRSSGDLCNENDETPNGSCNTPNNKRKSENGKSNAIYEHHHHHQQHDENTAESCPVNTATKLMMAPLCVSKKDRNKFCGSLPNHLDADDVCGETAHTAHTDNNNTLDRVEYVTVAPKKNHTPHQIESSPYHNSSSEKESTSSSTNLGSTFRSNHGVASDV</sequence>
<dbReference type="EMBL" id="WJQU01000003">
    <property type="protein sequence ID" value="KAJ6639981.1"/>
    <property type="molecule type" value="Genomic_DNA"/>
</dbReference>
<proteinExistence type="predicted"/>
<organism evidence="2 3">
    <name type="scientific">Pseudolycoriella hygida</name>
    <dbReference type="NCBI Taxonomy" id="35572"/>
    <lineage>
        <taxon>Eukaryota</taxon>
        <taxon>Metazoa</taxon>
        <taxon>Ecdysozoa</taxon>
        <taxon>Arthropoda</taxon>
        <taxon>Hexapoda</taxon>
        <taxon>Insecta</taxon>
        <taxon>Pterygota</taxon>
        <taxon>Neoptera</taxon>
        <taxon>Endopterygota</taxon>
        <taxon>Diptera</taxon>
        <taxon>Nematocera</taxon>
        <taxon>Sciaroidea</taxon>
        <taxon>Sciaridae</taxon>
        <taxon>Pseudolycoriella</taxon>
    </lineage>
</organism>
<dbReference type="Proteomes" id="UP001151699">
    <property type="component" value="Chromosome X"/>
</dbReference>
<evidence type="ECO:0000256" key="1">
    <source>
        <dbReference type="SAM" id="MobiDB-lite"/>
    </source>
</evidence>
<protein>
    <submittedName>
        <fullName evidence="2">Uncharacterized protein</fullName>
    </submittedName>
</protein>
<feature type="region of interest" description="Disordered" evidence="1">
    <location>
        <begin position="171"/>
        <end position="213"/>
    </location>
</feature>